<organism evidence="10 11">
    <name type="scientific">Aspergillus saccharolyticus JOP 1030-1</name>
    <dbReference type="NCBI Taxonomy" id="1450539"/>
    <lineage>
        <taxon>Eukaryota</taxon>
        <taxon>Fungi</taxon>
        <taxon>Dikarya</taxon>
        <taxon>Ascomycota</taxon>
        <taxon>Pezizomycotina</taxon>
        <taxon>Eurotiomycetes</taxon>
        <taxon>Eurotiomycetidae</taxon>
        <taxon>Eurotiales</taxon>
        <taxon>Aspergillaceae</taxon>
        <taxon>Aspergillus</taxon>
        <taxon>Aspergillus subgen. Circumdati</taxon>
    </lineage>
</organism>
<proteinExistence type="inferred from homology"/>
<feature type="transmembrane region" description="Helical" evidence="8">
    <location>
        <begin position="446"/>
        <end position="467"/>
    </location>
</feature>
<dbReference type="RefSeq" id="XP_025435424.1">
    <property type="nucleotide sequence ID" value="XM_025577835.1"/>
</dbReference>
<dbReference type="InterPro" id="IPR050360">
    <property type="entry name" value="MFS_Sugar_Transporters"/>
</dbReference>
<keyword evidence="11" id="KW-1185">Reference proteome</keyword>
<feature type="transmembrane region" description="Helical" evidence="8">
    <location>
        <begin position="103"/>
        <end position="121"/>
    </location>
</feature>
<evidence type="ECO:0000256" key="6">
    <source>
        <dbReference type="ARBA" id="ARBA00023136"/>
    </source>
</evidence>
<dbReference type="InterPro" id="IPR003663">
    <property type="entry name" value="Sugar/inositol_transpt"/>
</dbReference>
<dbReference type="EMBL" id="KZ821219">
    <property type="protein sequence ID" value="PYH49442.1"/>
    <property type="molecule type" value="Genomic_DNA"/>
</dbReference>
<evidence type="ECO:0000256" key="7">
    <source>
        <dbReference type="RuleBase" id="RU003346"/>
    </source>
</evidence>
<evidence type="ECO:0000313" key="11">
    <source>
        <dbReference type="Proteomes" id="UP000248349"/>
    </source>
</evidence>
<dbReference type="AlphaFoldDB" id="A0A319AT95"/>
<feature type="transmembrane region" description="Helical" evidence="8">
    <location>
        <begin position="350"/>
        <end position="369"/>
    </location>
</feature>
<evidence type="ECO:0000256" key="5">
    <source>
        <dbReference type="ARBA" id="ARBA00022989"/>
    </source>
</evidence>
<feature type="transmembrane region" description="Helical" evidence="8">
    <location>
        <begin position="74"/>
        <end position="94"/>
    </location>
</feature>
<keyword evidence="4 8" id="KW-0812">Transmembrane</keyword>
<feature type="transmembrane region" description="Helical" evidence="8">
    <location>
        <begin position="381"/>
        <end position="405"/>
    </location>
</feature>
<feature type="transmembrane region" description="Helical" evidence="8">
    <location>
        <begin position="417"/>
        <end position="440"/>
    </location>
</feature>
<protein>
    <submittedName>
        <fullName evidence="10">Hexose carrier protein</fullName>
    </submittedName>
</protein>
<dbReference type="NCBIfam" id="TIGR00879">
    <property type="entry name" value="SP"/>
    <property type="match status" value="1"/>
</dbReference>
<dbReference type="Pfam" id="PF00083">
    <property type="entry name" value="Sugar_tr"/>
    <property type="match status" value="1"/>
</dbReference>
<dbReference type="PRINTS" id="PR00171">
    <property type="entry name" value="SUGRTRNSPORT"/>
</dbReference>
<keyword evidence="5 8" id="KW-1133">Transmembrane helix</keyword>
<comment type="similarity">
    <text evidence="2 7">Belongs to the major facilitator superfamily. Sugar transporter (TC 2.A.1.1) family.</text>
</comment>
<keyword evidence="6 8" id="KW-0472">Membrane</keyword>
<dbReference type="InterPro" id="IPR005828">
    <property type="entry name" value="MFS_sugar_transport-like"/>
</dbReference>
<dbReference type="SUPFAM" id="SSF103473">
    <property type="entry name" value="MFS general substrate transporter"/>
    <property type="match status" value="1"/>
</dbReference>
<dbReference type="FunFam" id="1.20.1250.20:FF:000090">
    <property type="entry name" value="MFS sugar transporter, putative"/>
    <property type="match status" value="1"/>
</dbReference>
<keyword evidence="3 7" id="KW-0813">Transport</keyword>
<gene>
    <name evidence="10" type="ORF">BP01DRAFT_388476</name>
</gene>
<dbReference type="PANTHER" id="PTHR48022:SF45">
    <property type="entry name" value="MAJOR FACILITATOR SUPERFAMILY (MFS) PROFILE DOMAIN-CONTAINING PROTEIN-RELATED"/>
    <property type="match status" value="1"/>
</dbReference>
<evidence type="ECO:0000256" key="2">
    <source>
        <dbReference type="ARBA" id="ARBA00010992"/>
    </source>
</evidence>
<dbReference type="GeneID" id="37079064"/>
<dbReference type="PROSITE" id="PS50850">
    <property type="entry name" value="MFS"/>
    <property type="match status" value="1"/>
</dbReference>
<reference evidence="10 11" key="1">
    <citation type="submission" date="2016-12" db="EMBL/GenBank/DDBJ databases">
        <title>The genomes of Aspergillus section Nigri reveals drivers in fungal speciation.</title>
        <authorList>
            <consortium name="DOE Joint Genome Institute"/>
            <person name="Vesth T.C."/>
            <person name="Nybo J."/>
            <person name="Theobald S."/>
            <person name="Brandl J."/>
            <person name="Frisvad J.C."/>
            <person name="Nielsen K.F."/>
            <person name="Lyhne E.K."/>
            <person name="Kogle M.E."/>
            <person name="Kuo A."/>
            <person name="Riley R."/>
            <person name="Clum A."/>
            <person name="Nolan M."/>
            <person name="Lipzen A."/>
            <person name="Salamov A."/>
            <person name="Henrissat B."/>
            <person name="Wiebenga A."/>
            <person name="De Vries R.P."/>
            <person name="Grigoriev I.V."/>
            <person name="Mortensen U.H."/>
            <person name="Andersen M.R."/>
            <person name="Baker S.E."/>
        </authorList>
    </citation>
    <scope>NUCLEOTIDE SEQUENCE [LARGE SCALE GENOMIC DNA]</scope>
    <source>
        <strain evidence="10 11">JOP 1030-1</strain>
    </source>
</reference>
<evidence type="ECO:0000259" key="9">
    <source>
        <dbReference type="PROSITE" id="PS50850"/>
    </source>
</evidence>
<dbReference type="InterPro" id="IPR036259">
    <property type="entry name" value="MFS_trans_sf"/>
</dbReference>
<dbReference type="InterPro" id="IPR005829">
    <property type="entry name" value="Sugar_transporter_CS"/>
</dbReference>
<dbReference type="PROSITE" id="PS00216">
    <property type="entry name" value="SUGAR_TRANSPORT_1"/>
    <property type="match status" value="1"/>
</dbReference>
<dbReference type="PANTHER" id="PTHR48022">
    <property type="entry name" value="PLASTIDIC GLUCOSE TRANSPORTER 4"/>
    <property type="match status" value="1"/>
</dbReference>
<feature type="transmembrane region" description="Helical" evidence="8">
    <location>
        <begin position="194"/>
        <end position="213"/>
    </location>
</feature>
<evidence type="ECO:0000313" key="10">
    <source>
        <dbReference type="EMBL" id="PYH49442.1"/>
    </source>
</evidence>
<accession>A0A319AT95</accession>
<evidence type="ECO:0000256" key="3">
    <source>
        <dbReference type="ARBA" id="ARBA00022448"/>
    </source>
</evidence>
<dbReference type="InterPro" id="IPR020846">
    <property type="entry name" value="MFS_dom"/>
</dbReference>
<dbReference type="STRING" id="1450539.A0A319AT95"/>
<feature type="transmembrane region" description="Helical" evidence="8">
    <location>
        <begin position="323"/>
        <end position="343"/>
    </location>
</feature>
<feature type="transmembrane region" description="Helical" evidence="8">
    <location>
        <begin position="284"/>
        <end position="311"/>
    </location>
</feature>
<sequence>MAPSRVQAKGLTGRALHQVQIALIVAPAFVCFGYNQSGVGPLATLQSWVHTFPAIDTINTTGDLKSHQSTRQGAVVASFQIGALLGALSCMLIGDRFGRRRTVFLGSILTLIGQVLQVSASQLVQMVIGRLILGAGVGQFSVAVPVWLAECSEAKNRGQHVILTGVFMCLGYALCNWIDFAFTFMPYSTLQWRIPLALSFLPSVMVAGSVFCLPESPRWLISVNRTSEAVAALAAYKGLDPDDEAIAAEISGVQSALETSVRQVSLLGVLFNRGDDPDRLRYRFLLCFFLQFFQQMCGGNLISVYVSTIFAENLHMSAALAKILAACALTWKFFCCFIAFYCIDRLGRRTVFIISGTGMCVCMTVMAITSSFPSTNQGASITAATFIFLFNFFYPIGFLGGNFLYCTEVAPIHLRTAMSAVSTANHWLWNFVVVMVTPVALDTLGYRYYVMYAVISACIPISVALFYPETMNRNLELLDHAFRDAPTPWQIVSMARSLPQGEVTEAELYQRDQLKEQSEGSFEQKEHV</sequence>
<dbReference type="Proteomes" id="UP000248349">
    <property type="component" value="Unassembled WGS sequence"/>
</dbReference>
<dbReference type="OrthoDB" id="6612291at2759"/>
<evidence type="ECO:0000256" key="4">
    <source>
        <dbReference type="ARBA" id="ARBA00022692"/>
    </source>
</evidence>
<dbReference type="GO" id="GO:0005351">
    <property type="term" value="F:carbohydrate:proton symporter activity"/>
    <property type="evidence" value="ECO:0007669"/>
    <property type="project" value="TreeGrafter"/>
</dbReference>
<dbReference type="GO" id="GO:0016020">
    <property type="term" value="C:membrane"/>
    <property type="evidence" value="ECO:0007669"/>
    <property type="project" value="UniProtKB-SubCell"/>
</dbReference>
<comment type="subcellular location">
    <subcellularLocation>
        <location evidence="1">Membrane</location>
        <topology evidence="1">Multi-pass membrane protein</topology>
    </subcellularLocation>
</comment>
<evidence type="ECO:0000256" key="8">
    <source>
        <dbReference type="SAM" id="Phobius"/>
    </source>
</evidence>
<feature type="domain" description="Major facilitator superfamily (MFS) profile" evidence="9">
    <location>
        <begin position="21"/>
        <end position="471"/>
    </location>
</feature>
<feature type="transmembrane region" description="Helical" evidence="8">
    <location>
        <begin position="127"/>
        <end position="149"/>
    </location>
</feature>
<dbReference type="Gene3D" id="1.20.1250.20">
    <property type="entry name" value="MFS general substrate transporter like domains"/>
    <property type="match status" value="1"/>
</dbReference>
<evidence type="ECO:0000256" key="1">
    <source>
        <dbReference type="ARBA" id="ARBA00004141"/>
    </source>
</evidence>
<name>A0A319AT95_9EURO</name>
<feature type="transmembrane region" description="Helical" evidence="8">
    <location>
        <begin position="161"/>
        <end position="182"/>
    </location>
</feature>